<dbReference type="InterPro" id="IPR013103">
    <property type="entry name" value="RVT_2"/>
</dbReference>
<dbReference type="PANTHER" id="PTHR11439:SF489">
    <property type="entry name" value="RNA-DIRECTED DNA POLYMERASE"/>
    <property type="match status" value="1"/>
</dbReference>
<feature type="domain" description="Reverse transcriptase Ty1/copia-type" evidence="1">
    <location>
        <begin position="1"/>
        <end position="144"/>
    </location>
</feature>
<accession>A0AAP0MKW6</accession>
<evidence type="ECO:0000313" key="2">
    <source>
        <dbReference type="EMBL" id="KAK9214347.1"/>
    </source>
</evidence>
<protein>
    <recommendedName>
        <fullName evidence="1">Reverse transcriptase Ty1/copia-type domain-containing protein</fullName>
    </recommendedName>
</protein>
<comment type="caution">
    <text evidence="2">The sequence shown here is derived from an EMBL/GenBank/DDBJ whole genome shotgun (WGS) entry which is preliminary data.</text>
</comment>
<dbReference type="Pfam" id="PF07727">
    <property type="entry name" value="RVT_2"/>
    <property type="match status" value="1"/>
</dbReference>
<dbReference type="CDD" id="cd09272">
    <property type="entry name" value="RNase_HI_RT_Ty1"/>
    <property type="match status" value="1"/>
</dbReference>
<sequence>MAQPPGFVDPDHPSYVCKLHKAIYGLKQAPRAWYHELRQFLLASGLKNSHSDTSLFVLRSNHVLYLLVYVDDIVVTGSNDALVSQFVECLAQCFSLKDLGSLSYFLGVEVVPHHLGIQLSQRRYIQDLPQRTNMDNAKLVLTPLPTSSAAISLTSGTPLSDPTPYRAAVGSLQYLSLTRPDISFAVNRMAQFMHQPTTEHWVLVKRILRYLSGTLDKGLLLYRDSPLTLHGFSNSLHAFSDADWAGNKDDYSSTSAYLVYLGRNLVSWSLKKQQTVARSSTESEYRSIAATAAELRWVCSLLSKLGIGLTNSLVVYCDNVGATQLSSNPIFHSRMKHVAVDYHFIRDQVQSGLLRVAHVSSADQLADLLTKPLPTSQFLLLRDKIGLCTRGLS</sequence>
<evidence type="ECO:0000313" key="3">
    <source>
        <dbReference type="Proteomes" id="UP001428341"/>
    </source>
</evidence>
<dbReference type="PANTHER" id="PTHR11439">
    <property type="entry name" value="GAG-POL-RELATED RETROTRANSPOSON"/>
    <property type="match status" value="1"/>
</dbReference>
<name>A0AAP0MKW6_9ROSI</name>
<dbReference type="InterPro" id="IPR043502">
    <property type="entry name" value="DNA/RNA_pol_sf"/>
</dbReference>
<organism evidence="2 3">
    <name type="scientific">Citrus x changshan-huyou</name>
    <dbReference type="NCBI Taxonomy" id="2935761"/>
    <lineage>
        <taxon>Eukaryota</taxon>
        <taxon>Viridiplantae</taxon>
        <taxon>Streptophyta</taxon>
        <taxon>Embryophyta</taxon>
        <taxon>Tracheophyta</taxon>
        <taxon>Spermatophyta</taxon>
        <taxon>Magnoliopsida</taxon>
        <taxon>eudicotyledons</taxon>
        <taxon>Gunneridae</taxon>
        <taxon>Pentapetalae</taxon>
        <taxon>rosids</taxon>
        <taxon>malvids</taxon>
        <taxon>Sapindales</taxon>
        <taxon>Rutaceae</taxon>
        <taxon>Aurantioideae</taxon>
        <taxon>Citrus</taxon>
    </lineage>
</organism>
<dbReference type="EMBL" id="JBCGBO010000003">
    <property type="protein sequence ID" value="KAK9214347.1"/>
    <property type="molecule type" value="Genomic_DNA"/>
</dbReference>
<dbReference type="AlphaFoldDB" id="A0AAP0MKW6"/>
<keyword evidence="3" id="KW-1185">Reference proteome</keyword>
<dbReference type="SUPFAM" id="SSF56672">
    <property type="entry name" value="DNA/RNA polymerases"/>
    <property type="match status" value="1"/>
</dbReference>
<dbReference type="Proteomes" id="UP001428341">
    <property type="component" value="Unassembled WGS sequence"/>
</dbReference>
<reference evidence="2 3" key="1">
    <citation type="submission" date="2024-05" db="EMBL/GenBank/DDBJ databases">
        <title>Haplotype-resolved chromosome-level genome assembly of Huyou (Citrus changshanensis).</title>
        <authorList>
            <person name="Miao C."/>
            <person name="Chen W."/>
            <person name="Wu Y."/>
            <person name="Wang L."/>
            <person name="Zhao S."/>
            <person name="Grierson D."/>
            <person name="Xu C."/>
            <person name="Chen K."/>
        </authorList>
    </citation>
    <scope>NUCLEOTIDE SEQUENCE [LARGE SCALE GENOMIC DNA]</scope>
    <source>
        <strain evidence="2">01-14</strain>
        <tissue evidence="2">Leaf</tissue>
    </source>
</reference>
<evidence type="ECO:0000259" key="1">
    <source>
        <dbReference type="Pfam" id="PF07727"/>
    </source>
</evidence>
<gene>
    <name evidence="2" type="ORF">WN944_006336</name>
</gene>
<proteinExistence type="predicted"/>